<dbReference type="Gene3D" id="3.40.50.300">
    <property type="entry name" value="P-loop containing nucleotide triphosphate hydrolases"/>
    <property type="match status" value="2"/>
</dbReference>
<dbReference type="InterPro" id="IPR001650">
    <property type="entry name" value="Helicase_C-like"/>
</dbReference>
<dbReference type="GO" id="GO:0003724">
    <property type="term" value="F:RNA helicase activity"/>
    <property type="evidence" value="ECO:0007669"/>
    <property type="project" value="UniProtKB-EC"/>
</dbReference>
<dbReference type="EC" id="3.6.4.13" evidence="1"/>
<dbReference type="Pfam" id="PF00271">
    <property type="entry name" value="Helicase_C"/>
    <property type="match status" value="1"/>
</dbReference>
<dbReference type="GO" id="GO:0051880">
    <property type="term" value="F:G-quadruplex DNA binding"/>
    <property type="evidence" value="ECO:0007669"/>
    <property type="project" value="TreeGrafter"/>
</dbReference>
<proteinExistence type="predicted"/>
<evidence type="ECO:0000256" key="7">
    <source>
        <dbReference type="ARBA" id="ARBA00047984"/>
    </source>
</evidence>
<keyword evidence="4 10" id="KW-0347">Helicase</keyword>
<keyword evidence="5" id="KW-0067">ATP-binding</keyword>
<dbReference type="PROSITE" id="PS51194">
    <property type="entry name" value="HELICASE_CTER"/>
    <property type="match status" value="1"/>
</dbReference>
<dbReference type="PANTHER" id="PTHR18934:SF237">
    <property type="entry name" value="ATP-DEPENDENT DNA_RNA HELICASE DHX36"/>
    <property type="match status" value="1"/>
</dbReference>
<keyword evidence="6" id="KW-0694">RNA-binding</keyword>
<evidence type="ECO:0000256" key="1">
    <source>
        <dbReference type="ARBA" id="ARBA00012552"/>
    </source>
</evidence>
<protein>
    <recommendedName>
        <fullName evidence="1">RNA helicase</fullName>
        <ecNumber evidence="1">3.6.4.13</ecNumber>
    </recommendedName>
</protein>
<dbReference type="SMART" id="SM00487">
    <property type="entry name" value="DEXDc"/>
    <property type="match status" value="1"/>
</dbReference>
<reference evidence="10 11" key="1">
    <citation type="submission" date="2022-05" db="EMBL/GenBank/DDBJ databases">
        <title>A multi-omics perspective on studying reproductive biology in Daphnia sinensis.</title>
        <authorList>
            <person name="Jia J."/>
        </authorList>
    </citation>
    <scope>NUCLEOTIDE SEQUENCE [LARGE SCALE GENOMIC DNA]</scope>
    <source>
        <strain evidence="10 11">WSL</strain>
    </source>
</reference>
<dbReference type="PROSITE" id="PS51192">
    <property type="entry name" value="HELICASE_ATP_BIND_1"/>
    <property type="match status" value="1"/>
</dbReference>
<keyword evidence="2" id="KW-0547">Nucleotide-binding</keyword>
<gene>
    <name evidence="10" type="ORF">GHT06_021063</name>
</gene>
<comment type="catalytic activity">
    <reaction evidence="7">
        <text>ATP + H2O = ADP + phosphate + H(+)</text>
        <dbReference type="Rhea" id="RHEA:13065"/>
        <dbReference type="ChEBI" id="CHEBI:15377"/>
        <dbReference type="ChEBI" id="CHEBI:15378"/>
        <dbReference type="ChEBI" id="CHEBI:30616"/>
        <dbReference type="ChEBI" id="CHEBI:43474"/>
        <dbReference type="ChEBI" id="CHEBI:456216"/>
        <dbReference type="EC" id="3.6.4.13"/>
    </reaction>
</comment>
<dbReference type="SMART" id="SM00490">
    <property type="entry name" value="HELICc"/>
    <property type="match status" value="1"/>
</dbReference>
<dbReference type="InterPro" id="IPR014001">
    <property type="entry name" value="Helicase_ATP-bd"/>
</dbReference>
<dbReference type="CDD" id="cd18791">
    <property type="entry name" value="SF2_C_RHA"/>
    <property type="match status" value="1"/>
</dbReference>
<evidence type="ECO:0000256" key="5">
    <source>
        <dbReference type="ARBA" id="ARBA00022840"/>
    </source>
</evidence>
<accession>A0AAD5PQH0</accession>
<comment type="caution">
    <text evidence="10">The sequence shown here is derived from an EMBL/GenBank/DDBJ whole genome shotgun (WGS) entry which is preliminary data.</text>
</comment>
<evidence type="ECO:0000256" key="2">
    <source>
        <dbReference type="ARBA" id="ARBA00022741"/>
    </source>
</evidence>
<dbReference type="GO" id="GO:0005524">
    <property type="term" value="F:ATP binding"/>
    <property type="evidence" value="ECO:0007669"/>
    <property type="project" value="UniProtKB-KW"/>
</dbReference>
<organism evidence="10 11">
    <name type="scientific">Daphnia sinensis</name>
    <dbReference type="NCBI Taxonomy" id="1820382"/>
    <lineage>
        <taxon>Eukaryota</taxon>
        <taxon>Metazoa</taxon>
        <taxon>Ecdysozoa</taxon>
        <taxon>Arthropoda</taxon>
        <taxon>Crustacea</taxon>
        <taxon>Branchiopoda</taxon>
        <taxon>Diplostraca</taxon>
        <taxon>Cladocera</taxon>
        <taxon>Anomopoda</taxon>
        <taxon>Daphniidae</taxon>
        <taxon>Daphnia</taxon>
        <taxon>Daphnia similis group</taxon>
    </lineage>
</organism>
<dbReference type="InterPro" id="IPR027417">
    <property type="entry name" value="P-loop_NTPase"/>
</dbReference>
<dbReference type="Pfam" id="PF04408">
    <property type="entry name" value="WHD_HA2"/>
    <property type="match status" value="1"/>
</dbReference>
<dbReference type="InterPro" id="IPR007502">
    <property type="entry name" value="Helicase-assoc_dom"/>
</dbReference>
<keyword evidence="11" id="KW-1185">Reference proteome</keyword>
<dbReference type="GO" id="GO:0005737">
    <property type="term" value="C:cytoplasm"/>
    <property type="evidence" value="ECO:0007669"/>
    <property type="project" value="TreeGrafter"/>
</dbReference>
<dbReference type="SUPFAM" id="SSF52540">
    <property type="entry name" value="P-loop containing nucleoside triphosphate hydrolases"/>
    <property type="match status" value="1"/>
</dbReference>
<feature type="domain" description="Helicase ATP-binding" evidence="8">
    <location>
        <begin position="208"/>
        <end position="379"/>
    </location>
</feature>
<dbReference type="Pfam" id="PF00270">
    <property type="entry name" value="DEAD"/>
    <property type="match status" value="1"/>
</dbReference>
<dbReference type="Proteomes" id="UP000820818">
    <property type="component" value="Linkage Group LG9"/>
</dbReference>
<dbReference type="FunFam" id="3.40.50.300:FF:000500">
    <property type="entry name" value="ATP-dependent RNA helicase DHX29"/>
    <property type="match status" value="1"/>
</dbReference>
<dbReference type="InterPro" id="IPR011709">
    <property type="entry name" value="DEAD-box_helicase_OB_fold"/>
</dbReference>
<dbReference type="InterPro" id="IPR048333">
    <property type="entry name" value="HA2_WH"/>
</dbReference>
<feature type="domain" description="Helicase C-terminal" evidence="9">
    <location>
        <begin position="462"/>
        <end position="631"/>
    </location>
</feature>
<dbReference type="InterPro" id="IPR002464">
    <property type="entry name" value="DNA/RNA_helicase_DEAH_CS"/>
</dbReference>
<dbReference type="GO" id="GO:0003678">
    <property type="term" value="F:DNA helicase activity"/>
    <property type="evidence" value="ECO:0007669"/>
    <property type="project" value="TreeGrafter"/>
</dbReference>
<dbReference type="Gene3D" id="1.20.120.1080">
    <property type="match status" value="1"/>
</dbReference>
<dbReference type="FunFam" id="1.20.120.1080:FF:000002">
    <property type="entry name" value="Putative ATP-dependent RNA helicase DHX36"/>
    <property type="match status" value="1"/>
</dbReference>
<dbReference type="PROSITE" id="PS00690">
    <property type="entry name" value="DEAH_ATP_HELICASE"/>
    <property type="match status" value="1"/>
</dbReference>
<dbReference type="GO" id="GO:0016787">
    <property type="term" value="F:hydrolase activity"/>
    <property type="evidence" value="ECO:0007669"/>
    <property type="project" value="UniProtKB-KW"/>
</dbReference>
<dbReference type="InterPro" id="IPR011545">
    <property type="entry name" value="DEAD/DEAH_box_helicase_dom"/>
</dbReference>
<sequence length="1006" mass="114618">MKPFLFRFQKDSEWKEKLAQAELKRIEAEQALSHHGLSNYIDPQEPYLVNINRDWLILCLVLGKCLQVCELLGRKLSKNQNRSYKNRWNLSCSFLSLRILYLARRKLKFEFSRLDIPTSEVNWRSKYETLCDSPFRKKFIDILEGNDTSHSELKEDENEKTSNILASLVKLDEKLFEEFSCKVSNEEFQKALESRKKLPVWSQKEDILEAIKDNQVVVISGVTGCGKTTQICQFLLDQAIESRTGSTFCALCTQPRRLAAISAAHRVAEERLEACGDPGSSVGYQIRLERLNPREKGSILFCTTGILVQLLISDPLLKKYSHILLDEVHERDLLTDFILTIVRDLLPKRPKLRVILMSATINSNLLSKYFDNCPVLNIPGISFPVETVYLEDILSKLDFRFRSTRNRSGADSHSNHLDIEYNQIMAPFVEEMEANHSYPFHVLKSLRKRESEESPEILIMALLKHICTKEADGAILIFFPGWEQIKRLNKLLLNDRTFSSRKFLIYTLHSMLPTFNQRQIFEKPPRGVRKLILSTNIAETSLTIDDVVYVIDCGKAKLPNFDPLKKLNTLNSEWIALANAHQRQGRAGRTKPGICYKLYSRGRESTFDPHALPEIKRTRLEELILRVKILKLGQVQAFLRKVPEPPDDLTVKISLELLHELGALDNAECLTPLGFHLAQLPTDPSTGKLILLGAIFGCLEPMLAIAATLSFKDPFVMPLNQEDNYRKRRKFLAEKLFSDHLLIAKVMHDFRAAQLDGYVAAKTYCHENFLSTSTMTMLSNMMEQFCRDLRERQFLSSNASISDPVANINSNNHPLILAVLCAGLLPNVAEVVIAGRSVSKRNLPKSCTSPVKVKTSEDGPVLIHPRSVNYDTVFAKSTWLCYHGKVKSNNSIFLQDCSIVPPLAVLFFGNEEFFNKKDAKLSTRFGYKWDSSTMEATRSLRTCWNNYLCYRVSHPGATDWSSDSMDSALLRAIIQFTTATVVSVNEDTGLLSVAHEEADNSRRSMW</sequence>
<evidence type="ECO:0000256" key="4">
    <source>
        <dbReference type="ARBA" id="ARBA00022806"/>
    </source>
</evidence>
<dbReference type="Pfam" id="PF21010">
    <property type="entry name" value="HA2_C"/>
    <property type="match status" value="1"/>
</dbReference>
<dbReference type="GO" id="GO:0002151">
    <property type="term" value="F:G-quadruplex RNA binding"/>
    <property type="evidence" value="ECO:0007669"/>
    <property type="project" value="TreeGrafter"/>
</dbReference>
<evidence type="ECO:0000313" key="11">
    <source>
        <dbReference type="Proteomes" id="UP000820818"/>
    </source>
</evidence>
<evidence type="ECO:0000313" key="10">
    <source>
        <dbReference type="EMBL" id="KAI9553169.1"/>
    </source>
</evidence>
<dbReference type="AlphaFoldDB" id="A0AAD5PQH0"/>
<dbReference type="Pfam" id="PF07717">
    <property type="entry name" value="OB_NTP_bind"/>
    <property type="match status" value="1"/>
</dbReference>
<dbReference type="PANTHER" id="PTHR18934">
    <property type="entry name" value="ATP-DEPENDENT RNA HELICASE"/>
    <property type="match status" value="1"/>
</dbReference>
<keyword evidence="3" id="KW-0378">Hydrolase</keyword>
<evidence type="ECO:0000259" key="9">
    <source>
        <dbReference type="PROSITE" id="PS51194"/>
    </source>
</evidence>
<evidence type="ECO:0000259" key="8">
    <source>
        <dbReference type="PROSITE" id="PS51192"/>
    </source>
</evidence>
<name>A0AAD5PQH0_9CRUS</name>
<evidence type="ECO:0000256" key="3">
    <source>
        <dbReference type="ARBA" id="ARBA00022801"/>
    </source>
</evidence>
<evidence type="ECO:0000256" key="6">
    <source>
        <dbReference type="ARBA" id="ARBA00022884"/>
    </source>
</evidence>
<dbReference type="EMBL" id="WJBH02000009">
    <property type="protein sequence ID" value="KAI9553169.1"/>
    <property type="molecule type" value="Genomic_DNA"/>
</dbReference>
<dbReference type="SMART" id="SM00847">
    <property type="entry name" value="HA2"/>
    <property type="match status" value="1"/>
</dbReference>
<dbReference type="GO" id="GO:0005634">
    <property type="term" value="C:nucleus"/>
    <property type="evidence" value="ECO:0007669"/>
    <property type="project" value="TreeGrafter"/>
</dbReference>